<protein>
    <submittedName>
        <fullName evidence="2">Uncharacterized protein</fullName>
    </submittedName>
</protein>
<feature type="region of interest" description="Disordered" evidence="1">
    <location>
        <begin position="24"/>
        <end position="77"/>
    </location>
</feature>
<gene>
    <name evidence="2" type="ORF">JI739_08710</name>
</gene>
<organism evidence="2 3">
    <name type="scientific">Ramlibacter aurantiacus</name>
    <dbReference type="NCBI Taxonomy" id="2801330"/>
    <lineage>
        <taxon>Bacteria</taxon>
        <taxon>Pseudomonadati</taxon>
        <taxon>Pseudomonadota</taxon>
        <taxon>Betaproteobacteria</taxon>
        <taxon>Burkholderiales</taxon>
        <taxon>Comamonadaceae</taxon>
        <taxon>Ramlibacter</taxon>
    </lineage>
</organism>
<dbReference type="EMBL" id="JAEQNA010000002">
    <property type="protein sequence ID" value="MBL0420420.1"/>
    <property type="molecule type" value="Genomic_DNA"/>
</dbReference>
<sequence length="692" mass="73737">MNGLPRSSSTSSFEFSWPRYWDNSRRDSVSESTQPSERAEPAEPAEPAGPHDAPIQVRAGPPGLQNAQAAAPVDVEPPEAPRARRCLSLASLGRSLCWGTAVALAGGVQQGISQGVGGAARVAVQTGLEWVASQGFVGAAGAAIGSLLLMSRLTFPAVDRASELITNTVAVCCRRGVPFSSKTVDRVALGVKSLALTSMGAPPVIAWLRDPQQGLALGTMLLVFQMGRTVQNIVRDYTTHTTKYALGGGAEFLIPGEDGQPDIKLKRGDAAYGEVLLQPSTMWLRTGLTLSTYAVGIYLLNKHFARQMEDALDVERSGFGQSDDVAGIARKYAAHAAMSSAIEALDQVTRTYCQVVTAWSRGAETRMAWPERPKSFGELLQRLPVDAYDAWAVRLFNALFSVDIERAVSRLRGVTSNPYMLAGGLAPTDFRGAVIEAGQHHEKRWAATQRTLADEARWQRLQDRVDEAVDELLRPHWRALFAASPPQGADRPRAAVAASPTSLLPSNFSSAASSGQGIGVFDDAERRPFQSAPNFQTLRSGDDKRQRSPSASDEESSRGRAQASRVSESKHGPGMLRIQSAPQGLSAIDATRARQGAVDDGSPVAIPEYGDGADGPSLITFAAGGPAEPSGSLAAQAQPRPSSPSSEELMEDGELLTARDFATSGTDPADPDSGRDSATPVRMHRPETARRH</sequence>
<evidence type="ECO:0000256" key="1">
    <source>
        <dbReference type="SAM" id="MobiDB-lite"/>
    </source>
</evidence>
<reference evidence="2" key="1">
    <citation type="submission" date="2021-01" db="EMBL/GenBank/DDBJ databases">
        <title>Ramlibacter sp. strain AW1 16S ribosomal RNA gene Genome sequencing and assembly.</title>
        <authorList>
            <person name="Kang M."/>
        </authorList>
    </citation>
    <scope>NUCLEOTIDE SEQUENCE</scope>
    <source>
        <strain evidence="2">AW1</strain>
    </source>
</reference>
<feature type="region of interest" description="Disordered" evidence="1">
    <location>
        <begin position="593"/>
        <end position="692"/>
    </location>
</feature>
<comment type="caution">
    <text evidence="2">The sequence shown here is derived from an EMBL/GenBank/DDBJ whole genome shotgun (WGS) entry which is preliminary data.</text>
</comment>
<dbReference type="RefSeq" id="WP_201683501.1">
    <property type="nucleotide sequence ID" value="NZ_JAEQNA010000002.1"/>
</dbReference>
<feature type="compositionally biased region" description="Low complexity" evidence="1">
    <location>
        <begin position="632"/>
        <end position="647"/>
    </location>
</feature>
<keyword evidence="3" id="KW-1185">Reference proteome</keyword>
<dbReference type="AlphaFoldDB" id="A0A936ZSP6"/>
<evidence type="ECO:0000313" key="3">
    <source>
        <dbReference type="Proteomes" id="UP000613011"/>
    </source>
</evidence>
<evidence type="ECO:0000313" key="2">
    <source>
        <dbReference type="EMBL" id="MBL0420420.1"/>
    </source>
</evidence>
<proteinExistence type="predicted"/>
<name>A0A936ZSP6_9BURK</name>
<feature type="region of interest" description="Disordered" evidence="1">
    <location>
        <begin position="530"/>
        <end position="577"/>
    </location>
</feature>
<feature type="compositionally biased region" description="Low complexity" evidence="1">
    <location>
        <begin position="45"/>
        <end position="54"/>
    </location>
</feature>
<accession>A0A936ZSP6</accession>
<dbReference type="Proteomes" id="UP000613011">
    <property type="component" value="Unassembled WGS sequence"/>
</dbReference>